<keyword evidence="2" id="KW-1185">Reference proteome</keyword>
<evidence type="ECO:0000313" key="1">
    <source>
        <dbReference type="EMBL" id="OJT10255.1"/>
    </source>
</evidence>
<evidence type="ECO:0000313" key="2">
    <source>
        <dbReference type="Proteomes" id="UP000184267"/>
    </source>
</evidence>
<dbReference type="AlphaFoldDB" id="A0A1M2VRN8"/>
<gene>
    <name evidence="1" type="ORF">TRAPUB_13209</name>
</gene>
<dbReference type="OMA" id="TTFCHRG"/>
<accession>A0A1M2VRN8</accession>
<proteinExistence type="predicted"/>
<dbReference type="OrthoDB" id="2735562at2759"/>
<reference evidence="1 2" key="1">
    <citation type="submission" date="2016-10" db="EMBL/GenBank/DDBJ databases">
        <title>Genome sequence of the basidiomycete white-rot fungus Trametes pubescens.</title>
        <authorList>
            <person name="Makela M.R."/>
            <person name="Granchi Z."/>
            <person name="Peng M."/>
            <person name="De Vries R.P."/>
            <person name="Grigoriev I."/>
            <person name="Riley R."/>
            <person name="Hilden K."/>
        </authorList>
    </citation>
    <scope>NUCLEOTIDE SEQUENCE [LARGE SCALE GENOMIC DNA]</scope>
    <source>
        <strain evidence="1 2">FBCC735</strain>
    </source>
</reference>
<dbReference type="Proteomes" id="UP000184267">
    <property type="component" value="Unassembled WGS sequence"/>
</dbReference>
<name>A0A1M2VRN8_TRAPU</name>
<comment type="caution">
    <text evidence="1">The sequence shown here is derived from an EMBL/GenBank/DDBJ whole genome shotgun (WGS) entry which is preliminary data.</text>
</comment>
<organism evidence="1 2">
    <name type="scientific">Trametes pubescens</name>
    <name type="common">White-rot fungus</name>
    <dbReference type="NCBI Taxonomy" id="154538"/>
    <lineage>
        <taxon>Eukaryota</taxon>
        <taxon>Fungi</taxon>
        <taxon>Dikarya</taxon>
        <taxon>Basidiomycota</taxon>
        <taxon>Agaricomycotina</taxon>
        <taxon>Agaricomycetes</taxon>
        <taxon>Polyporales</taxon>
        <taxon>Polyporaceae</taxon>
        <taxon>Trametes</taxon>
    </lineage>
</organism>
<sequence length="170" mass="18691">MLSQLYNLFSSKGAPSALLVLSVPNVRAVSILHIIPEDGTIEQFKLSNTYSSTHIYCRGATEQSREEIGTVMLHTGDGESSLAFLEGVADRVNKTTDRPTTVRSAHEEIGSAEVLRWVEDVLKPAAHDAIRAIEGRAPSENAMQLYHVSIVYIKRSKPGRINDPDIFTSI</sequence>
<dbReference type="EMBL" id="MNAD01000800">
    <property type="protein sequence ID" value="OJT10255.1"/>
    <property type="molecule type" value="Genomic_DNA"/>
</dbReference>
<protein>
    <submittedName>
        <fullName evidence="1">Uncharacterized protein</fullName>
    </submittedName>
</protein>